<protein>
    <submittedName>
        <fullName evidence="2">Uncharacterized protein</fullName>
    </submittedName>
</protein>
<organism evidence="2 3">
    <name type="scientific">Myotis myotis</name>
    <name type="common">Greater mouse-eared bat</name>
    <name type="synonym">Vespertilio myotis</name>
    <dbReference type="NCBI Taxonomy" id="51298"/>
    <lineage>
        <taxon>Eukaryota</taxon>
        <taxon>Metazoa</taxon>
        <taxon>Chordata</taxon>
        <taxon>Craniata</taxon>
        <taxon>Vertebrata</taxon>
        <taxon>Euteleostomi</taxon>
        <taxon>Mammalia</taxon>
        <taxon>Eutheria</taxon>
        <taxon>Laurasiatheria</taxon>
        <taxon>Chiroptera</taxon>
        <taxon>Yangochiroptera</taxon>
        <taxon>Vespertilionidae</taxon>
        <taxon>Myotis</taxon>
    </lineage>
</organism>
<dbReference type="Proteomes" id="UP000527355">
    <property type="component" value="Unassembled WGS sequence"/>
</dbReference>
<evidence type="ECO:0000313" key="3">
    <source>
        <dbReference type="Proteomes" id="UP000527355"/>
    </source>
</evidence>
<feature type="compositionally biased region" description="Basic and acidic residues" evidence="1">
    <location>
        <begin position="50"/>
        <end position="64"/>
    </location>
</feature>
<feature type="compositionally biased region" description="Gly residues" evidence="1">
    <location>
        <begin position="83"/>
        <end position="92"/>
    </location>
</feature>
<comment type="caution">
    <text evidence="2">The sequence shown here is derived from an EMBL/GenBank/DDBJ whole genome shotgun (WGS) entry which is preliminary data.</text>
</comment>
<proteinExistence type="predicted"/>
<dbReference type="AlphaFoldDB" id="A0A7J7VHZ9"/>
<evidence type="ECO:0000313" key="2">
    <source>
        <dbReference type="EMBL" id="KAF6324749.1"/>
    </source>
</evidence>
<dbReference type="EMBL" id="JABWUV010000010">
    <property type="protein sequence ID" value="KAF6324749.1"/>
    <property type="molecule type" value="Genomic_DNA"/>
</dbReference>
<reference evidence="2 3" key="1">
    <citation type="journal article" date="2020" name="Nature">
        <title>Six reference-quality genomes reveal evolution of bat adaptations.</title>
        <authorList>
            <person name="Jebb D."/>
            <person name="Huang Z."/>
            <person name="Pippel M."/>
            <person name="Hughes G.M."/>
            <person name="Lavrichenko K."/>
            <person name="Devanna P."/>
            <person name="Winkler S."/>
            <person name="Jermiin L.S."/>
            <person name="Skirmuntt E.C."/>
            <person name="Katzourakis A."/>
            <person name="Burkitt-Gray L."/>
            <person name="Ray D.A."/>
            <person name="Sullivan K.A.M."/>
            <person name="Roscito J.G."/>
            <person name="Kirilenko B.M."/>
            <person name="Davalos L.M."/>
            <person name="Corthals A.P."/>
            <person name="Power M.L."/>
            <person name="Jones G."/>
            <person name="Ransome R.D."/>
            <person name="Dechmann D.K.N."/>
            <person name="Locatelli A.G."/>
            <person name="Puechmaille S.J."/>
            <person name="Fedrigo O."/>
            <person name="Jarvis E.D."/>
            <person name="Hiller M."/>
            <person name="Vernes S.C."/>
            <person name="Myers E.W."/>
            <person name="Teeling E.C."/>
        </authorList>
    </citation>
    <scope>NUCLEOTIDE SEQUENCE [LARGE SCALE GENOMIC DNA]</scope>
    <source>
        <strain evidence="2">MMyoMyo1</strain>
        <tissue evidence="2">Flight muscle</tissue>
    </source>
</reference>
<feature type="compositionally biased region" description="Basic and acidic residues" evidence="1">
    <location>
        <begin position="1"/>
        <end position="11"/>
    </location>
</feature>
<evidence type="ECO:0000256" key="1">
    <source>
        <dbReference type="SAM" id="MobiDB-lite"/>
    </source>
</evidence>
<accession>A0A7J7VHZ9</accession>
<feature type="region of interest" description="Disordered" evidence="1">
    <location>
        <begin position="1"/>
        <end position="100"/>
    </location>
</feature>
<name>A0A7J7VHZ9_MYOMY</name>
<keyword evidence="3" id="KW-1185">Reference proteome</keyword>
<sequence length="163" mass="16917">MQAAGEQRREAWASPTHPGGECVLQSGRRARQTLLQRCHQALPGQRGGKGKGDPRAPRGSHPLDWEGGADRNPASVQQIVPSPGGGGGGGGSLPEPFLPILTSTRDFQGPHQGPALDLHFVTAVYNTCVVGTPRGATLVSCKWGAENWGSQADSRGVLGPEGA</sequence>
<gene>
    <name evidence="2" type="ORF">mMyoMyo1_008226</name>
</gene>